<organism evidence="2">
    <name type="scientific">Anopheles darlingi</name>
    <name type="common">Mosquito</name>
    <dbReference type="NCBI Taxonomy" id="43151"/>
    <lineage>
        <taxon>Eukaryota</taxon>
        <taxon>Metazoa</taxon>
        <taxon>Ecdysozoa</taxon>
        <taxon>Arthropoda</taxon>
        <taxon>Hexapoda</taxon>
        <taxon>Insecta</taxon>
        <taxon>Pterygota</taxon>
        <taxon>Neoptera</taxon>
        <taxon>Endopterygota</taxon>
        <taxon>Diptera</taxon>
        <taxon>Nematocera</taxon>
        <taxon>Culicoidea</taxon>
        <taxon>Culicidae</taxon>
        <taxon>Anophelinae</taxon>
        <taxon>Anopheles</taxon>
    </lineage>
</organism>
<feature type="signal peptide" evidence="1">
    <location>
        <begin position="1"/>
        <end position="21"/>
    </location>
</feature>
<evidence type="ECO:0000313" key="2">
    <source>
        <dbReference type="EMBL" id="MBW75520.1"/>
    </source>
</evidence>
<proteinExistence type="predicted"/>
<reference evidence="2" key="1">
    <citation type="submission" date="2018-01" db="EMBL/GenBank/DDBJ databases">
        <title>An insight into the sialome of Amazonian anophelines.</title>
        <authorList>
            <person name="Ribeiro J.M."/>
            <person name="Scarpassa V."/>
            <person name="Calvo E."/>
        </authorList>
    </citation>
    <scope>NUCLEOTIDE SEQUENCE</scope>
</reference>
<protein>
    <submittedName>
        <fullName evidence="2">Putative secreted protein</fullName>
    </submittedName>
</protein>
<sequence length="70" mass="7907">MKLKNLFIRHPFFLLLPGVEGPTCPKLWICSIRLFRQAATGTGRWIGMEIVVFSVRSDSPLQGRAPELPI</sequence>
<dbReference type="EMBL" id="GGFL01011342">
    <property type="protein sequence ID" value="MBW75520.1"/>
    <property type="molecule type" value="Transcribed_RNA"/>
</dbReference>
<accession>A0A2M4DD55</accession>
<dbReference type="AlphaFoldDB" id="A0A2M4DD55"/>
<name>A0A2M4DD55_ANODA</name>
<evidence type="ECO:0000256" key="1">
    <source>
        <dbReference type="SAM" id="SignalP"/>
    </source>
</evidence>
<keyword evidence="1" id="KW-0732">Signal</keyword>
<feature type="chain" id="PRO_5014895523" evidence="1">
    <location>
        <begin position="22"/>
        <end position="70"/>
    </location>
</feature>